<proteinExistence type="predicted"/>
<dbReference type="Gramene" id="Psat04G0641500-T1">
    <property type="protein sequence ID" value="KAI5423448.1"/>
    <property type="gene ID" value="KIW84_046415"/>
</dbReference>
<evidence type="ECO:0000256" key="1">
    <source>
        <dbReference type="ARBA" id="ARBA00022741"/>
    </source>
</evidence>
<dbReference type="PRINTS" id="PR00301">
    <property type="entry name" value="HEATSHOCK70"/>
</dbReference>
<dbReference type="PROSITE" id="PS00194">
    <property type="entry name" value="THIOREDOXIN_1"/>
    <property type="match status" value="1"/>
</dbReference>
<dbReference type="EMBL" id="JAMSHJ010000004">
    <property type="protein sequence ID" value="KAI5423448.1"/>
    <property type="molecule type" value="Genomic_DNA"/>
</dbReference>
<dbReference type="GO" id="GO:0005524">
    <property type="term" value="F:ATP binding"/>
    <property type="evidence" value="ECO:0007669"/>
    <property type="project" value="UniProtKB-KW"/>
</dbReference>
<comment type="caution">
    <text evidence="3">The sequence shown here is derived from an EMBL/GenBank/DDBJ whole genome shotgun (WGS) entry which is preliminary data.</text>
</comment>
<reference evidence="3 4" key="1">
    <citation type="journal article" date="2022" name="Nat. Genet.">
        <title>Improved pea reference genome and pan-genome highlight genomic features and evolutionary characteristics.</title>
        <authorList>
            <person name="Yang T."/>
            <person name="Liu R."/>
            <person name="Luo Y."/>
            <person name="Hu S."/>
            <person name="Wang D."/>
            <person name="Wang C."/>
            <person name="Pandey M.K."/>
            <person name="Ge S."/>
            <person name="Xu Q."/>
            <person name="Li N."/>
            <person name="Li G."/>
            <person name="Huang Y."/>
            <person name="Saxena R.K."/>
            <person name="Ji Y."/>
            <person name="Li M."/>
            <person name="Yan X."/>
            <person name="He Y."/>
            <person name="Liu Y."/>
            <person name="Wang X."/>
            <person name="Xiang C."/>
            <person name="Varshney R.K."/>
            <person name="Ding H."/>
            <person name="Gao S."/>
            <person name="Zong X."/>
        </authorList>
    </citation>
    <scope>NUCLEOTIDE SEQUENCE [LARGE SCALE GENOMIC DNA]</scope>
    <source>
        <strain evidence="3 4">cv. Zhongwan 6</strain>
    </source>
</reference>
<gene>
    <name evidence="3" type="ORF">KIW84_046415</name>
</gene>
<dbReference type="Proteomes" id="UP001058974">
    <property type="component" value="Chromosome 4"/>
</dbReference>
<evidence type="ECO:0000313" key="4">
    <source>
        <dbReference type="Proteomes" id="UP001058974"/>
    </source>
</evidence>
<dbReference type="SUPFAM" id="SSF53067">
    <property type="entry name" value="Actin-like ATPase domain"/>
    <property type="match status" value="1"/>
</dbReference>
<dbReference type="Pfam" id="PF00012">
    <property type="entry name" value="HSP70"/>
    <property type="match status" value="1"/>
</dbReference>
<dbReference type="AlphaFoldDB" id="A0A9D4XLB3"/>
<dbReference type="SUPFAM" id="SSF52833">
    <property type="entry name" value="Thioredoxin-like"/>
    <property type="match status" value="1"/>
</dbReference>
<keyword evidence="1" id="KW-0547">Nucleotide-binding</keyword>
<organism evidence="3 4">
    <name type="scientific">Pisum sativum</name>
    <name type="common">Garden pea</name>
    <name type="synonym">Lathyrus oleraceus</name>
    <dbReference type="NCBI Taxonomy" id="3888"/>
    <lineage>
        <taxon>Eukaryota</taxon>
        <taxon>Viridiplantae</taxon>
        <taxon>Streptophyta</taxon>
        <taxon>Embryophyta</taxon>
        <taxon>Tracheophyta</taxon>
        <taxon>Spermatophyta</taxon>
        <taxon>Magnoliopsida</taxon>
        <taxon>eudicotyledons</taxon>
        <taxon>Gunneridae</taxon>
        <taxon>Pentapetalae</taxon>
        <taxon>rosids</taxon>
        <taxon>fabids</taxon>
        <taxon>Fabales</taxon>
        <taxon>Fabaceae</taxon>
        <taxon>Papilionoideae</taxon>
        <taxon>50 kb inversion clade</taxon>
        <taxon>NPAAA clade</taxon>
        <taxon>Hologalegina</taxon>
        <taxon>IRL clade</taxon>
        <taxon>Fabeae</taxon>
        <taxon>Lathyrus</taxon>
    </lineage>
</organism>
<accession>A0A9D4XLB3</accession>
<dbReference type="InterPro" id="IPR043129">
    <property type="entry name" value="ATPase_NBD"/>
</dbReference>
<evidence type="ECO:0000313" key="3">
    <source>
        <dbReference type="EMBL" id="KAI5423448.1"/>
    </source>
</evidence>
<dbReference type="InterPro" id="IPR036249">
    <property type="entry name" value="Thioredoxin-like_sf"/>
</dbReference>
<protein>
    <submittedName>
        <fullName evidence="3">Uncharacterized protein</fullName>
    </submittedName>
</protein>
<sequence>MGGVIWSLGSASCHSSSSQVDYDYGASIVQVIIWIFQDSCVGLKDHDLCFKEYSVELNATSFDVVLKDTPATFDIVEFFAHWCPACRNYKSQYEMVVRKSFSPEENPGSLRRLRTSCERAKKTLSFAVVATIEVNALFQGIELSSSITREKFEMISIDPFEKCMEIVESSFVDSGMDKSSVDDVVLIGGSPRIPKLQQLLQDSFNGKDLCMSINPDEALAYGAAVHFGPDLVQCVNVCRSTPIVSLGHGMSLDEC</sequence>
<dbReference type="GO" id="GO:0140662">
    <property type="term" value="F:ATP-dependent protein folding chaperone"/>
    <property type="evidence" value="ECO:0007669"/>
    <property type="project" value="InterPro"/>
</dbReference>
<dbReference type="InterPro" id="IPR017937">
    <property type="entry name" value="Thioredoxin_CS"/>
</dbReference>
<dbReference type="FunFam" id="3.90.640.10:FF:000003">
    <property type="entry name" value="Molecular chaperone DnaK"/>
    <property type="match status" value="1"/>
</dbReference>
<keyword evidence="2" id="KW-0067">ATP-binding</keyword>
<dbReference type="Gene3D" id="3.30.420.40">
    <property type="match status" value="2"/>
</dbReference>
<dbReference type="Gene3D" id="3.90.640.10">
    <property type="entry name" value="Actin, Chain A, domain 4"/>
    <property type="match status" value="1"/>
</dbReference>
<keyword evidence="4" id="KW-1185">Reference proteome</keyword>
<evidence type="ECO:0000256" key="2">
    <source>
        <dbReference type="ARBA" id="ARBA00022840"/>
    </source>
</evidence>
<dbReference type="PANTHER" id="PTHR19375">
    <property type="entry name" value="HEAT SHOCK PROTEIN 70KDA"/>
    <property type="match status" value="1"/>
</dbReference>
<name>A0A9D4XLB3_PEA</name>
<dbReference type="InterPro" id="IPR013126">
    <property type="entry name" value="Hsp_70_fam"/>
</dbReference>